<comment type="caution">
    <text evidence="1">The sequence shown here is derived from an EMBL/GenBank/DDBJ whole genome shotgun (WGS) entry which is preliminary data.</text>
</comment>
<protein>
    <submittedName>
        <fullName evidence="1">Uncharacterized protein</fullName>
    </submittedName>
</protein>
<organism evidence="1 2">
    <name type="scientific">Rhizobium rhizoryzae</name>
    <dbReference type="NCBI Taxonomy" id="451876"/>
    <lineage>
        <taxon>Bacteria</taxon>
        <taxon>Pseudomonadati</taxon>
        <taxon>Pseudomonadota</taxon>
        <taxon>Alphaproteobacteria</taxon>
        <taxon>Hyphomicrobiales</taxon>
        <taxon>Rhizobiaceae</taxon>
        <taxon>Rhizobium/Agrobacterium group</taxon>
        <taxon>Rhizobium</taxon>
    </lineage>
</organism>
<dbReference type="Proteomes" id="UP000519897">
    <property type="component" value="Unassembled WGS sequence"/>
</dbReference>
<evidence type="ECO:0000313" key="1">
    <source>
        <dbReference type="EMBL" id="MBB4143615.1"/>
    </source>
</evidence>
<gene>
    <name evidence="1" type="ORF">GGQ72_002114</name>
</gene>
<accession>A0A7W6LFX4</accession>
<evidence type="ECO:0000313" key="2">
    <source>
        <dbReference type="Proteomes" id="UP000519897"/>
    </source>
</evidence>
<name>A0A7W6LFX4_9HYPH</name>
<dbReference type="AlphaFoldDB" id="A0A7W6LFX4"/>
<dbReference type="EMBL" id="JACIEC010000001">
    <property type="protein sequence ID" value="MBB4143615.1"/>
    <property type="molecule type" value="Genomic_DNA"/>
</dbReference>
<keyword evidence="2" id="KW-1185">Reference proteome</keyword>
<sequence>MTLPAHSIIPPYSDGMESREIGFARTVSMTMRTTCP</sequence>
<proteinExistence type="predicted"/>
<reference evidence="1 2" key="1">
    <citation type="submission" date="2020-08" db="EMBL/GenBank/DDBJ databases">
        <title>Genomic Encyclopedia of Type Strains, Phase IV (KMG-IV): sequencing the most valuable type-strain genomes for metagenomic binning, comparative biology and taxonomic classification.</title>
        <authorList>
            <person name="Goeker M."/>
        </authorList>
    </citation>
    <scope>NUCLEOTIDE SEQUENCE [LARGE SCALE GENOMIC DNA]</scope>
    <source>
        <strain evidence="1 2">DSM 29514</strain>
    </source>
</reference>